<evidence type="ECO:0000256" key="1">
    <source>
        <dbReference type="ARBA" id="ARBA00004141"/>
    </source>
</evidence>
<feature type="transmembrane region" description="Helical" evidence="10">
    <location>
        <begin position="245"/>
        <end position="268"/>
    </location>
</feature>
<reference evidence="12" key="2">
    <citation type="journal article" date="2002" name="FEBS Lett.">
        <title>Amphioxus homologs of Go-coupled rhodopsin and peropsin having 11-cis- and all-trans-retinals as their chromophores.</title>
        <authorList>
            <person name="Koyanagi M."/>
            <person name="Terakita A."/>
            <person name="Kubokawa K."/>
            <person name="Shichida Y."/>
        </authorList>
    </citation>
    <scope>NUCLEOTIDE SEQUENCE</scope>
</reference>
<feature type="region of interest" description="Disordered" evidence="9">
    <location>
        <begin position="422"/>
        <end position="521"/>
    </location>
</feature>
<dbReference type="GO" id="GO:0004930">
    <property type="term" value="F:G protein-coupled receptor activity"/>
    <property type="evidence" value="ECO:0007669"/>
    <property type="project" value="UniProtKB-KW"/>
</dbReference>
<evidence type="ECO:0000313" key="12">
    <source>
        <dbReference type="EMBL" id="BAC76020.1"/>
    </source>
</evidence>
<feature type="transmembrane region" description="Helical" evidence="10">
    <location>
        <begin position="103"/>
        <end position="123"/>
    </location>
</feature>
<evidence type="ECO:0000256" key="7">
    <source>
        <dbReference type="ARBA" id="ARBA00023224"/>
    </source>
</evidence>
<keyword evidence="6 8" id="KW-0675">Receptor</keyword>
<feature type="transmembrane region" description="Helical" evidence="10">
    <location>
        <begin position="144"/>
        <end position="163"/>
    </location>
</feature>
<feature type="transmembrane region" description="Helical" evidence="10">
    <location>
        <begin position="64"/>
        <end position="83"/>
    </location>
</feature>
<dbReference type="SUPFAM" id="SSF81321">
    <property type="entry name" value="Family A G protein-coupled receptor-like"/>
    <property type="match status" value="1"/>
</dbReference>
<dbReference type="PANTHER" id="PTHR24240">
    <property type="entry name" value="OPSIN"/>
    <property type="match status" value="1"/>
</dbReference>
<reference evidence="12" key="1">
    <citation type="submission" date="2000-10" db="EMBL/GenBank/DDBJ databases">
        <authorList>
            <person name="Miyata T."/>
            <person name="Koyanagi M."/>
            <person name="Iwabe N."/>
        </authorList>
    </citation>
    <scope>NUCLEOTIDE SEQUENCE</scope>
</reference>
<dbReference type="Gene3D" id="1.20.1070.10">
    <property type="entry name" value="Rhodopsin 7-helix transmembrane proteins"/>
    <property type="match status" value="1"/>
</dbReference>
<dbReference type="GO" id="GO:0016020">
    <property type="term" value="C:membrane"/>
    <property type="evidence" value="ECO:0007669"/>
    <property type="project" value="UniProtKB-SubCell"/>
</dbReference>
<evidence type="ECO:0000256" key="3">
    <source>
        <dbReference type="ARBA" id="ARBA00022989"/>
    </source>
</evidence>
<feature type="transmembrane region" description="Helical" evidence="10">
    <location>
        <begin position="30"/>
        <end position="52"/>
    </location>
</feature>
<proteinExistence type="evidence at transcript level"/>
<name>Q868G3_BRABE</name>
<dbReference type="Pfam" id="PF00001">
    <property type="entry name" value="7tm_1"/>
    <property type="match status" value="1"/>
</dbReference>
<evidence type="ECO:0000256" key="9">
    <source>
        <dbReference type="SAM" id="MobiDB-lite"/>
    </source>
</evidence>
<evidence type="ECO:0000256" key="10">
    <source>
        <dbReference type="SAM" id="Phobius"/>
    </source>
</evidence>
<dbReference type="PRINTS" id="PR00237">
    <property type="entry name" value="GPCRRHODOPSN"/>
</dbReference>
<keyword evidence="7 8" id="KW-0807">Transducer</keyword>
<evidence type="ECO:0000256" key="2">
    <source>
        <dbReference type="ARBA" id="ARBA00022692"/>
    </source>
</evidence>
<feature type="domain" description="G-protein coupled receptors family 1 profile" evidence="11">
    <location>
        <begin position="42"/>
        <end position="295"/>
    </location>
</feature>
<feature type="transmembrane region" description="Helical" evidence="10">
    <location>
        <begin position="189"/>
        <end position="214"/>
    </location>
</feature>
<protein>
    <submittedName>
        <fullName evidence="12">Opsin</fullName>
    </submittedName>
</protein>
<evidence type="ECO:0000256" key="5">
    <source>
        <dbReference type="ARBA" id="ARBA00023136"/>
    </source>
</evidence>
<dbReference type="EMBL" id="AB050607">
    <property type="protein sequence ID" value="BAC76020.1"/>
    <property type="molecule type" value="mRNA"/>
</dbReference>
<evidence type="ECO:0000256" key="6">
    <source>
        <dbReference type="ARBA" id="ARBA00023170"/>
    </source>
</evidence>
<organism evidence="12">
    <name type="scientific">Branchiostoma belcheri</name>
    <name type="common">Amphioxus</name>
    <dbReference type="NCBI Taxonomy" id="7741"/>
    <lineage>
        <taxon>Eukaryota</taxon>
        <taxon>Metazoa</taxon>
        <taxon>Chordata</taxon>
        <taxon>Cephalochordata</taxon>
        <taxon>Leptocardii</taxon>
        <taxon>Amphioxiformes</taxon>
        <taxon>Branchiostomatidae</taxon>
        <taxon>Branchiostoma</taxon>
    </lineage>
</organism>
<dbReference type="PROSITE" id="PS50262">
    <property type="entry name" value="G_PROTEIN_RECEP_F1_2"/>
    <property type="match status" value="1"/>
</dbReference>
<keyword evidence="2 8" id="KW-0812">Transmembrane</keyword>
<sequence>MIPTNNNTENNDLEWGLEKEHGVSATIMGVYLTIVGLVATVGNATVVLMFIMKWRQLCRKAPNLLVINLAAANLCITIFGYPFSASSGYAHQWLFPDAICTLYGFSCFLLSMVSMHTLCLISAHRYITICRPEHASKLTMNRTVLAVIGTWLYAIAVAVPPLFNIARYTYEPSGLSCTIDFRVTTVADLVYLGSLIVLCYVIHVAVMATCYFKIIRKFSRHRFRQVRDIRTSHQRSFEMGVTMRCILMTLFYLLSWTPYTAVCIWTMVGPPPPVVVSMAAALIAKTHCAFNPILYAFMSEVYRKLVFRTMCPCCFNRISCKFVGTPTGGSKVSANPDIFTVDYNSRDQAVQINKAPSRRFCFVMETSEDLGSDDTGLTGHSGLWRSGAEVEGLGGLQVTQSPSVSGSELSLSLLDFLPPKPSGRAVSAKLPSPPALNSERATCPESSQQPSDRPATGLRQYQKGDTTRSSVGDLILTEDDVTNLPPASETWGRKKSENPLSYRQTTRRTFGRSRKHSYIVD</sequence>
<dbReference type="InterPro" id="IPR017452">
    <property type="entry name" value="GPCR_Rhodpsn_7TM"/>
</dbReference>
<evidence type="ECO:0000256" key="8">
    <source>
        <dbReference type="RuleBase" id="RU000688"/>
    </source>
</evidence>
<feature type="compositionally biased region" description="Basic residues" evidence="9">
    <location>
        <begin position="505"/>
        <end position="521"/>
    </location>
</feature>
<comment type="similarity">
    <text evidence="8">Belongs to the G-protein coupled receptor 1 family.</text>
</comment>
<keyword evidence="4 8" id="KW-0297">G-protein coupled receptor</keyword>
<gene>
    <name evidence="12" type="primary">Amphiop2</name>
</gene>
<evidence type="ECO:0000259" key="11">
    <source>
        <dbReference type="PROSITE" id="PS50262"/>
    </source>
</evidence>
<accession>Q868G3</accession>
<dbReference type="InterPro" id="IPR000276">
    <property type="entry name" value="GPCR_Rhodpsn"/>
</dbReference>
<dbReference type="InterPro" id="IPR050125">
    <property type="entry name" value="GPCR_opsins"/>
</dbReference>
<dbReference type="AlphaFoldDB" id="Q868G3"/>
<comment type="subcellular location">
    <subcellularLocation>
        <location evidence="1">Membrane</location>
        <topology evidence="1">Multi-pass membrane protein</topology>
    </subcellularLocation>
</comment>
<evidence type="ECO:0000256" key="4">
    <source>
        <dbReference type="ARBA" id="ARBA00023040"/>
    </source>
</evidence>
<dbReference type="PROSITE" id="PS00237">
    <property type="entry name" value="G_PROTEIN_RECEP_F1_1"/>
    <property type="match status" value="1"/>
</dbReference>
<keyword evidence="5 10" id="KW-0472">Membrane</keyword>
<keyword evidence="3 10" id="KW-1133">Transmembrane helix</keyword>